<reference evidence="1 2" key="1">
    <citation type="journal article" date="2021" name="Elife">
        <title>Chloroplast acquisition without the gene transfer in kleptoplastic sea slugs, Plakobranchus ocellatus.</title>
        <authorList>
            <person name="Maeda T."/>
            <person name="Takahashi S."/>
            <person name="Yoshida T."/>
            <person name="Shimamura S."/>
            <person name="Takaki Y."/>
            <person name="Nagai Y."/>
            <person name="Toyoda A."/>
            <person name="Suzuki Y."/>
            <person name="Arimoto A."/>
            <person name="Ishii H."/>
            <person name="Satoh N."/>
            <person name="Nishiyama T."/>
            <person name="Hasebe M."/>
            <person name="Maruyama T."/>
            <person name="Minagawa J."/>
            <person name="Obokata J."/>
            <person name="Shigenobu S."/>
        </authorList>
    </citation>
    <scope>NUCLEOTIDE SEQUENCE [LARGE SCALE GENOMIC DNA]</scope>
</reference>
<gene>
    <name evidence="1" type="ORF">PoB_005635600</name>
</gene>
<evidence type="ECO:0000313" key="1">
    <source>
        <dbReference type="EMBL" id="GFO29851.1"/>
    </source>
</evidence>
<evidence type="ECO:0000313" key="2">
    <source>
        <dbReference type="Proteomes" id="UP000735302"/>
    </source>
</evidence>
<comment type="caution">
    <text evidence="1">The sequence shown here is derived from an EMBL/GenBank/DDBJ whole genome shotgun (WGS) entry which is preliminary data.</text>
</comment>
<keyword evidence="2" id="KW-1185">Reference proteome</keyword>
<name>A0AAV4CER2_9GAST</name>
<dbReference type="AlphaFoldDB" id="A0AAV4CER2"/>
<dbReference type="Proteomes" id="UP000735302">
    <property type="component" value="Unassembled WGS sequence"/>
</dbReference>
<organism evidence="1 2">
    <name type="scientific">Plakobranchus ocellatus</name>
    <dbReference type="NCBI Taxonomy" id="259542"/>
    <lineage>
        <taxon>Eukaryota</taxon>
        <taxon>Metazoa</taxon>
        <taxon>Spiralia</taxon>
        <taxon>Lophotrochozoa</taxon>
        <taxon>Mollusca</taxon>
        <taxon>Gastropoda</taxon>
        <taxon>Heterobranchia</taxon>
        <taxon>Euthyneura</taxon>
        <taxon>Panpulmonata</taxon>
        <taxon>Sacoglossa</taxon>
        <taxon>Placobranchoidea</taxon>
        <taxon>Plakobranchidae</taxon>
        <taxon>Plakobranchus</taxon>
    </lineage>
</organism>
<dbReference type="EMBL" id="BLXT01006199">
    <property type="protein sequence ID" value="GFO29851.1"/>
    <property type="molecule type" value="Genomic_DNA"/>
</dbReference>
<protein>
    <submittedName>
        <fullName evidence="1">Uncharacterized protein</fullName>
    </submittedName>
</protein>
<accession>A0AAV4CER2</accession>
<sequence length="90" mass="9943">MAYLSQLVCQLEIPLHVIQLKASVHMKTNVAILAPKATEFALGSLRANDTVTLCILTVRVRFLVYHAGENAELSGEREMTVPIPRVKQQG</sequence>
<proteinExistence type="predicted"/>